<dbReference type="SUPFAM" id="SSF55021">
    <property type="entry name" value="ACT-like"/>
    <property type="match status" value="1"/>
</dbReference>
<dbReference type="NCBIfam" id="TIGR03959">
    <property type="entry name" value="hyd_TM1266"/>
    <property type="match status" value="1"/>
</dbReference>
<dbReference type="InterPro" id="IPR023860">
    <property type="entry name" value="FeFe-hyd_TM1266"/>
</dbReference>
<proteinExistence type="predicted"/>
<gene>
    <name evidence="1" type="ORF">IAB69_04645</name>
</gene>
<dbReference type="InterPro" id="IPR045865">
    <property type="entry name" value="ACT-like_dom_sf"/>
</dbReference>
<dbReference type="EMBL" id="DVNE01000045">
    <property type="protein sequence ID" value="HIU61917.1"/>
    <property type="molecule type" value="Genomic_DNA"/>
</dbReference>
<dbReference type="InterPro" id="IPR027271">
    <property type="entry name" value="Acetolactate_synth/TF_NikR_C"/>
</dbReference>
<reference evidence="1" key="1">
    <citation type="submission" date="2020-10" db="EMBL/GenBank/DDBJ databases">
        <authorList>
            <person name="Gilroy R."/>
        </authorList>
    </citation>
    <scope>NUCLEOTIDE SEQUENCE</scope>
    <source>
        <strain evidence="1">CHK195-12923</strain>
    </source>
</reference>
<dbReference type="AlphaFoldDB" id="A0A9D1MKS8"/>
<evidence type="ECO:0000313" key="1">
    <source>
        <dbReference type="EMBL" id="HIU61917.1"/>
    </source>
</evidence>
<organism evidence="1 2">
    <name type="scientific">Candidatus Coproplasma excrementigallinarum</name>
    <dbReference type="NCBI Taxonomy" id="2840747"/>
    <lineage>
        <taxon>Bacteria</taxon>
        <taxon>Bacillati</taxon>
        <taxon>Bacillota</taxon>
        <taxon>Clostridia</taxon>
        <taxon>Eubacteriales</taxon>
        <taxon>Candidatus Coproplasma</taxon>
    </lineage>
</organism>
<evidence type="ECO:0000313" key="2">
    <source>
        <dbReference type="Proteomes" id="UP000824110"/>
    </source>
</evidence>
<comment type="caution">
    <text evidence="1">The sequence shown here is derived from an EMBL/GenBank/DDBJ whole genome shotgun (WGS) entry which is preliminary data.</text>
</comment>
<sequence length="82" mass="8776">MSENRVAVISIIVEDRSSAADINKILSDYGDYIVGRMGVPYKAKNISVMCVIADAPSEVLNTLTGKIGMLKGVTAKTLMSKI</sequence>
<dbReference type="Gene3D" id="3.30.70.1150">
    <property type="entry name" value="ACT-like. Chain A, domain 2"/>
    <property type="match status" value="1"/>
</dbReference>
<reference evidence="1" key="2">
    <citation type="journal article" date="2021" name="PeerJ">
        <title>Extensive microbial diversity within the chicken gut microbiome revealed by metagenomics and culture.</title>
        <authorList>
            <person name="Gilroy R."/>
            <person name="Ravi A."/>
            <person name="Getino M."/>
            <person name="Pursley I."/>
            <person name="Horton D.L."/>
            <person name="Alikhan N.F."/>
            <person name="Baker D."/>
            <person name="Gharbi K."/>
            <person name="Hall N."/>
            <person name="Watson M."/>
            <person name="Adriaenssens E.M."/>
            <person name="Foster-Nyarko E."/>
            <person name="Jarju S."/>
            <person name="Secka A."/>
            <person name="Antonio M."/>
            <person name="Oren A."/>
            <person name="Chaudhuri R.R."/>
            <person name="La Ragione R."/>
            <person name="Hildebrand F."/>
            <person name="Pallen M.J."/>
        </authorList>
    </citation>
    <scope>NUCLEOTIDE SEQUENCE</scope>
    <source>
        <strain evidence="1">CHK195-12923</strain>
    </source>
</reference>
<accession>A0A9D1MKS8</accession>
<dbReference type="Pfam" id="PF21699">
    <property type="entry name" value="TM1266-like"/>
    <property type="match status" value="1"/>
</dbReference>
<dbReference type="Proteomes" id="UP000824110">
    <property type="component" value="Unassembled WGS sequence"/>
</dbReference>
<protein>
    <submittedName>
        <fullName evidence="1">Iron-only hydrogenase system regulator</fullName>
    </submittedName>
</protein>
<name>A0A9D1MKS8_9FIRM</name>